<proteinExistence type="predicted"/>
<evidence type="ECO:0000313" key="3">
    <source>
        <dbReference type="Proteomes" id="UP000789901"/>
    </source>
</evidence>
<sequence>WKTHENRYPTLAIMAQNYLATTVTSIFVKCIFSESSNFINSELE</sequence>
<feature type="non-terminal residue" evidence="2">
    <location>
        <position position="1"/>
    </location>
</feature>
<feature type="non-terminal residue" evidence="2">
    <location>
        <position position="44"/>
    </location>
</feature>
<dbReference type="InterPro" id="IPR012337">
    <property type="entry name" value="RNaseH-like_sf"/>
</dbReference>
<name>A0ABN7X4G3_GIGMA</name>
<feature type="domain" description="HAT C-terminal dimerisation" evidence="1">
    <location>
        <begin position="1"/>
        <end position="40"/>
    </location>
</feature>
<protein>
    <submittedName>
        <fullName evidence="2">31793_t:CDS:1</fullName>
    </submittedName>
</protein>
<dbReference type="InterPro" id="IPR008906">
    <property type="entry name" value="HATC_C_dom"/>
</dbReference>
<dbReference type="EMBL" id="CAJVQB010088019">
    <property type="protein sequence ID" value="CAG8847515.1"/>
    <property type="molecule type" value="Genomic_DNA"/>
</dbReference>
<evidence type="ECO:0000259" key="1">
    <source>
        <dbReference type="Pfam" id="PF05699"/>
    </source>
</evidence>
<organism evidence="2 3">
    <name type="scientific">Gigaspora margarita</name>
    <dbReference type="NCBI Taxonomy" id="4874"/>
    <lineage>
        <taxon>Eukaryota</taxon>
        <taxon>Fungi</taxon>
        <taxon>Fungi incertae sedis</taxon>
        <taxon>Mucoromycota</taxon>
        <taxon>Glomeromycotina</taxon>
        <taxon>Glomeromycetes</taxon>
        <taxon>Diversisporales</taxon>
        <taxon>Gigasporaceae</taxon>
        <taxon>Gigaspora</taxon>
    </lineage>
</organism>
<keyword evidence="3" id="KW-1185">Reference proteome</keyword>
<gene>
    <name evidence="2" type="ORF">GMARGA_LOCUS38711</name>
</gene>
<comment type="caution">
    <text evidence="2">The sequence shown here is derived from an EMBL/GenBank/DDBJ whole genome shotgun (WGS) entry which is preliminary data.</text>
</comment>
<evidence type="ECO:0000313" key="2">
    <source>
        <dbReference type="EMBL" id="CAG8847515.1"/>
    </source>
</evidence>
<reference evidence="2 3" key="1">
    <citation type="submission" date="2021-06" db="EMBL/GenBank/DDBJ databases">
        <authorList>
            <person name="Kallberg Y."/>
            <person name="Tangrot J."/>
            <person name="Rosling A."/>
        </authorList>
    </citation>
    <scope>NUCLEOTIDE SEQUENCE [LARGE SCALE GENOMIC DNA]</scope>
    <source>
        <strain evidence="2 3">120-4 pot B 10/14</strain>
    </source>
</reference>
<accession>A0ABN7X4G3</accession>
<dbReference type="SUPFAM" id="SSF53098">
    <property type="entry name" value="Ribonuclease H-like"/>
    <property type="match status" value="1"/>
</dbReference>
<dbReference type="Pfam" id="PF05699">
    <property type="entry name" value="Dimer_Tnp_hAT"/>
    <property type="match status" value="1"/>
</dbReference>
<dbReference type="Proteomes" id="UP000789901">
    <property type="component" value="Unassembled WGS sequence"/>
</dbReference>